<dbReference type="Proteomes" id="UP001244341">
    <property type="component" value="Chromosome 15b"/>
</dbReference>
<keyword evidence="2" id="KW-0812">Transmembrane</keyword>
<keyword evidence="4" id="KW-1185">Reference proteome</keyword>
<sequence length="164" mass="18071">MASMLHTQQLGRACLAGGSGRQQPMRISSRRLAPCYAADNGQEPSPSSSAADEEARIEALEARLRKGGKPRQIPIRNMTPKQQQVDATRAEWKEGKLFPEGWEQMPLPDKVAELYLGQRGMLFWANKAAWASVWVVGGAWVLFRFIGPALGLYKLQGDLLGPPV</sequence>
<feature type="region of interest" description="Disordered" evidence="1">
    <location>
        <begin position="15"/>
        <end position="54"/>
    </location>
</feature>
<keyword evidence="2" id="KW-0472">Membrane</keyword>
<feature type="transmembrane region" description="Helical" evidence="2">
    <location>
        <begin position="128"/>
        <end position="146"/>
    </location>
</feature>
<gene>
    <name evidence="3" type="ORF">OEZ85_001404</name>
</gene>
<reference evidence="3 4" key="1">
    <citation type="submission" date="2023-05" db="EMBL/GenBank/DDBJ databases">
        <title>A 100% complete, gapless, phased diploid assembly of the Scenedesmus obliquus UTEX 3031 genome.</title>
        <authorList>
            <person name="Biondi T.C."/>
            <person name="Hanschen E.R."/>
            <person name="Kwon T."/>
            <person name="Eng W."/>
            <person name="Kruse C.P.S."/>
            <person name="Koehler S.I."/>
            <person name="Kunde Y."/>
            <person name="Gleasner C.D."/>
            <person name="You Mak K.T."/>
            <person name="Polle J."/>
            <person name="Hovde B.T."/>
            <person name="Starkenburg S.R."/>
        </authorList>
    </citation>
    <scope>NUCLEOTIDE SEQUENCE [LARGE SCALE GENOMIC DNA]</scope>
    <source>
        <strain evidence="3 4">DOE0152z</strain>
    </source>
</reference>
<accession>A0ABY8URW1</accession>
<evidence type="ECO:0000313" key="4">
    <source>
        <dbReference type="Proteomes" id="UP001244341"/>
    </source>
</evidence>
<dbReference type="PANTHER" id="PTHR36347">
    <property type="entry name" value="EXPRESSED PROTEIN"/>
    <property type="match status" value="1"/>
</dbReference>
<proteinExistence type="predicted"/>
<organism evidence="3 4">
    <name type="scientific">Tetradesmus obliquus</name>
    <name type="common">Green alga</name>
    <name type="synonym">Acutodesmus obliquus</name>
    <dbReference type="NCBI Taxonomy" id="3088"/>
    <lineage>
        <taxon>Eukaryota</taxon>
        <taxon>Viridiplantae</taxon>
        <taxon>Chlorophyta</taxon>
        <taxon>core chlorophytes</taxon>
        <taxon>Chlorophyceae</taxon>
        <taxon>CS clade</taxon>
        <taxon>Sphaeropleales</taxon>
        <taxon>Scenedesmaceae</taxon>
        <taxon>Tetradesmus</taxon>
    </lineage>
</organism>
<name>A0ABY8URW1_TETOB</name>
<dbReference type="EMBL" id="CP126222">
    <property type="protein sequence ID" value="WIA23057.1"/>
    <property type="molecule type" value="Genomic_DNA"/>
</dbReference>
<keyword evidence="2" id="KW-1133">Transmembrane helix</keyword>
<protein>
    <submittedName>
        <fullName evidence="3">Uncharacterized protein</fullName>
    </submittedName>
</protein>
<evidence type="ECO:0000256" key="2">
    <source>
        <dbReference type="SAM" id="Phobius"/>
    </source>
</evidence>
<dbReference type="PANTHER" id="PTHR36347:SF1">
    <property type="entry name" value="EXPRESSED PROTEIN"/>
    <property type="match status" value="1"/>
</dbReference>
<evidence type="ECO:0000256" key="1">
    <source>
        <dbReference type="SAM" id="MobiDB-lite"/>
    </source>
</evidence>
<evidence type="ECO:0000313" key="3">
    <source>
        <dbReference type="EMBL" id="WIA23057.1"/>
    </source>
</evidence>